<keyword evidence="5" id="KW-0539">Nucleus</keyword>
<feature type="compositionally biased region" description="Low complexity" evidence="6">
    <location>
        <begin position="116"/>
        <end position="136"/>
    </location>
</feature>
<keyword evidence="9" id="KW-1185">Reference proteome</keyword>
<comment type="subcellular location">
    <subcellularLocation>
        <location evidence="1">Nucleus</location>
    </subcellularLocation>
</comment>
<dbReference type="GO" id="GO:0003677">
    <property type="term" value="F:DNA binding"/>
    <property type="evidence" value="ECO:0007669"/>
    <property type="project" value="UniProtKB-KW"/>
</dbReference>
<evidence type="ECO:0000313" key="8">
    <source>
        <dbReference type="EnsemblPlants" id="Kaladp0075s0049.1.v1.1"/>
    </source>
</evidence>
<protein>
    <recommendedName>
        <fullName evidence="7">MBD domain-containing protein</fullName>
    </recommendedName>
</protein>
<dbReference type="Pfam" id="PF01429">
    <property type="entry name" value="MBD"/>
    <property type="match status" value="1"/>
</dbReference>
<proteinExistence type="predicted"/>
<evidence type="ECO:0000259" key="7">
    <source>
        <dbReference type="Pfam" id="PF01429"/>
    </source>
</evidence>
<dbReference type="Proteomes" id="UP000594263">
    <property type="component" value="Unplaced"/>
</dbReference>
<feature type="domain" description="MBD" evidence="7">
    <location>
        <begin position="78"/>
        <end position="110"/>
    </location>
</feature>
<evidence type="ECO:0000256" key="6">
    <source>
        <dbReference type="SAM" id="MobiDB-lite"/>
    </source>
</evidence>
<evidence type="ECO:0000256" key="5">
    <source>
        <dbReference type="ARBA" id="ARBA00023242"/>
    </source>
</evidence>
<organism evidence="8 9">
    <name type="scientific">Kalanchoe fedtschenkoi</name>
    <name type="common">Lavender scallops</name>
    <name type="synonym">South American air plant</name>
    <dbReference type="NCBI Taxonomy" id="63787"/>
    <lineage>
        <taxon>Eukaryota</taxon>
        <taxon>Viridiplantae</taxon>
        <taxon>Streptophyta</taxon>
        <taxon>Embryophyta</taxon>
        <taxon>Tracheophyta</taxon>
        <taxon>Spermatophyta</taxon>
        <taxon>Magnoliopsida</taxon>
        <taxon>eudicotyledons</taxon>
        <taxon>Gunneridae</taxon>
        <taxon>Pentapetalae</taxon>
        <taxon>Saxifragales</taxon>
        <taxon>Crassulaceae</taxon>
        <taxon>Kalanchoe</taxon>
    </lineage>
</organism>
<feature type="region of interest" description="Disordered" evidence="6">
    <location>
        <begin position="89"/>
        <end position="136"/>
    </location>
</feature>
<dbReference type="EnsemblPlants" id="Kaladp0075s0049.1.v1.1">
    <property type="protein sequence ID" value="Kaladp0075s0049.1.v1.1"/>
    <property type="gene ID" value="Kaladp0075s0049.v1.1"/>
</dbReference>
<sequence>MTMDLRDPELERLQEEAKRIHRHPTASSSKPPSSDMQMVVWGQPALRLQQIATGEVVRRRRRTARIPKKFRWKWKGFRLPSDWAIEVKNRSTGKTAGRKDKYYVAPDGSKTDRSDASTGSGWSLSSGGQLSVRASK</sequence>
<dbReference type="InterPro" id="IPR016177">
    <property type="entry name" value="DNA-bd_dom_sf"/>
</dbReference>
<dbReference type="AlphaFoldDB" id="A0A7N0UP53"/>
<reference evidence="8" key="1">
    <citation type="submission" date="2021-01" db="UniProtKB">
        <authorList>
            <consortium name="EnsemblPlants"/>
        </authorList>
    </citation>
    <scope>IDENTIFICATION</scope>
</reference>
<dbReference type="SUPFAM" id="SSF54171">
    <property type="entry name" value="DNA-binding domain"/>
    <property type="match status" value="1"/>
</dbReference>
<dbReference type="Gene3D" id="3.30.890.10">
    <property type="entry name" value="Methyl-cpg-binding Protein 2, Chain A"/>
    <property type="match status" value="1"/>
</dbReference>
<keyword evidence="2" id="KW-0805">Transcription regulation</keyword>
<evidence type="ECO:0000256" key="1">
    <source>
        <dbReference type="ARBA" id="ARBA00004123"/>
    </source>
</evidence>
<keyword evidence="4" id="KW-0804">Transcription</keyword>
<dbReference type="Gramene" id="Kaladp0075s0049.1.v1.1">
    <property type="protein sequence ID" value="Kaladp0075s0049.1.v1.1"/>
    <property type="gene ID" value="Kaladp0075s0049.v1.1"/>
</dbReference>
<name>A0A7N0UP53_KALFE</name>
<keyword evidence="3" id="KW-0238">DNA-binding</keyword>
<evidence type="ECO:0000256" key="2">
    <source>
        <dbReference type="ARBA" id="ARBA00023015"/>
    </source>
</evidence>
<evidence type="ECO:0000313" key="9">
    <source>
        <dbReference type="Proteomes" id="UP000594263"/>
    </source>
</evidence>
<evidence type="ECO:0000256" key="4">
    <source>
        <dbReference type="ARBA" id="ARBA00023163"/>
    </source>
</evidence>
<feature type="compositionally biased region" description="Polar residues" evidence="6">
    <location>
        <begin position="25"/>
        <end position="36"/>
    </location>
</feature>
<accession>A0A7N0UP53</accession>
<feature type="region of interest" description="Disordered" evidence="6">
    <location>
        <begin position="1"/>
        <end position="37"/>
    </location>
</feature>
<evidence type="ECO:0000256" key="3">
    <source>
        <dbReference type="ARBA" id="ARBA00023125"/>
    </source>
</evidence>
<feature type="compositionally biased region" description="Basic and acidic residues" evidence="6">
    <location>
        <begin position="1"/>
        <end position="18"/>
    </location>
</feature>
<dbReference type="InterPro" id="IPR001739">
    <property type="entry name" value="Methyl_CpG_DNA-bd"/>
</dbReference>
<dbReference type="GO" id="GO:0005634">
    <property type="term" value="C:nucleus"/>
    <property type="evidence" value="ECO:0007669"/>
    <property type="project" value="UniProtKB-SubCell"/>
</dbReference>